<dbReference type="OrthoDB" id="26202at2"/>
<name>A0A4R6UNK3_9BURK</name>
<dbReference type="Pfam" id="PF04290">
    <property type="entry name" value="DctQ"/>
    <property type="match status" value="1"/>
</dbReference>
<dbReference type="GO" id="GO:0005886">
    <property type="term" value="C:plasma membrane"/>
    <property type="evidence" value="ECO:0007669"/>
    <property type="project" value="UniProtKB-SubCell"/>
</dbReference>
<dbReference type="PANTHER" id="PTHR35011">
    <property type="entry name" value="2,3-DIKETO-L-GULONATE TRAP TRANSPORTER SMALL PERMEASE PROTEIN YIAM"/>
    <property type="match status" value="1"/>
</dbReference>
<comment type="subunit">
    <text evidence="9">The complex comprises the extracytoplasmic solute receptor protein and the two transmembrane proteins.</text>
</comment>
<evidence type="ECO:0000313" key="11">
    <source>
        <dbReference type="EMBL" id="TDQ44804.1"/>
    </source>
</evidence>
<dbReference type="GO" id="GO:0015740">
    <property type="term" value="P:C4-dicarboxylate transport"/>
    <property type="evidence" value="ECO:0007669"/>
    <property type="project" value="TreeGrafter"/>
</dbReference>
<evidence type="ECO:0000256" key="9">
    <source>
        <dbReference type="RuleBase" id="RU369079"/>
    </source>
</evidence>
<comment type="caution">
    <text evidence="11">The sequence shown here is derived from an EMBL/GenBank/DDBJ whole genome shotgun (WGS) entry which is preliminary data.</text>
</comment>
<evidence type="ECO:0000256" key="2">
    <source>
        <dbReference type="ARBA" id="ARBA00022448"/>
    </source>
</evidence>
<evidence type="ECO:0000256" key="6">
    <source>
        <dbReference type="ARBA" id="ARBA00022989"/>
    </source>
</evidence>
<comment type="subcellular location">
    <subcellularLocation>
        <location evidence="1 9">Cell inner membrane</location>
        <topology evidence="1 9">Multi-pass membrane protein</topology>
    </subcellularLocation>
</comment>
<evidence type="ECO:0000256" key="3">
    <source>
        <dbReference type="ARBA" id="ARBA00022475"/>
    </source>
</evidence>
<keyword evidence="4 9" id="KW-0997">Cell inner membrane</keyword>
<evidence type="ECO:0000259" key="10">
    <source>
        <dbReference type="Pfam" id="PF04290"/>
    </source>
</evidence>
<sequence length="170" mass="18967">MRRLLDALYLSAAWLAALFMIGVLLMVLLSIASRLFHFYVPGTDAYAGYAMAGAGFLALAHTLKRNEHIRVTLIIGKLQGRARRVLELWSLSIAVLLSGLFAFYAARLAWQSHLFNDISTSSDATPLWIPQITMVIGTTVLFIAFLDEWVLEWRGQRRPAPSQAGDPPHE</sequence>
<organism evidence="11 12">
    <name type="scientific">Tepidicella xavieri</name>
    <dbReference type="NCBI Taxonomy" id="360241"/>
    <lineage>
        <taxon>Bacteria</taxon>
        <taxon>Pseudomonadati</taxon>
        <taxon>Pseudomonadota</taxon>
        <taxon>Betaproteobacteria</taxon>
        <taxon>Burkholderiales</taxon>
        <taxon>Tepidicella</taxon>
    </lineage>
</organism>
<dbReference type="RefSeq" id="WP_133595727.1">
    <property type="nucleotide sequence ID" value="NZ_SNYL01000002.1"/>
</dbReference>
<keyword evidence="6 9" id="KW-1133">Transmembrane helix</keyword>
<keyword evidence="7 9" id="KW-0472">Membrane</keyword>
<keyword evidence="5 9" id="KW-0812">Transmembrane</keyword>
<protein>
    <recommendedName>
        <fullName evidence="9">TRAP transporter small permease protein</fullName>
    </recommendedName>
</protein>
<evidence type="ECO:0000256" key="7">
    <source>
        <dbReference type="ARBA" id="ARBA00023136"/>
    </source>
</evidence>
<keyword evidence="2 9" id="KW-0813">Transport</keyword>
<dbReference type="InterPro" id="IPR007387">
    <property type="entry name" value="TRAP_DctQ"/>
</dbReference>
<evidence type="ECO:0000256" key="5">
    <source>
        <dbReference type="ARBA" id="ARBA00022692"/>
    </source>
</evidence>
<feature type="transmembrane region" description="Helical" evidence="9">
    <location>
        <begin position="127"/>
        <end position="146"/>
    </location>
</feature>
<comment type="function">
    <text evidence="9">Part of the tripartite ATP-independent periplasmic (TRAP) transport system.</text>
</comment>
<evidence type="ECO:0000256" key="8">
    <source>
        <dbReference type="ARBA" id="ARBA00038436"/>
    </source>
</evidence>
<dbReference type="AlphaFoldDB" id="A0A4R6UNK3"/>
<feature type="transmembrane region" description="Helical" evidence="9">
    <location>
        <begin position="7"/>
        <end position="33"/>
    </location>
</feature>
<dbReference type="InterPro" id="IPR055348">
    <property type="entry name" value="DctQ"/>
</dbReference>
<evidence type="ECO:0000313" key="12">
    <source>
        <dbReference type="Proteomes" id="UP000295510"/>
    </source>
</evidence>
<comment type="similarity">
    <text evidence="8 9">Belongs to the TRAP transporter small permease family.</text>
</comment>
<reference evidence="11 12" key="1">
    <citation type="submission" date="2019-03" db="EMBL/GenBank/DDBJ databases">
        <title>Genomic Encyclopedia of Type Strains, Phase IV (KMG-IV): sequencing the most valuable type-strain genomes for metagenomic binning, comparative biology and taxonomic classification.</title>
        <authorList>
            <person name="Goeker M."/>
        </authorList>
    </citation>
    <scope>NUCLEOTIDE SEQUENCE [LARGE SCALE GENOMIC DNA]</scope>
    <source>
        <strain evidence="11 12">DSM 19605</strain>
    </source>
</reference>
<dbReference type="Proteomes" id="UP000295510">
    <property type="component" value="Unassembled WGS sequence"/>
</dbReference>
<keyword evidence="12" id="KW-1185">Reference proteome</keyword>
<feature type="transmembrane region" description="Helical" evidence="9">
    <location>
        <begin position="85"/>
        <end position="107"/>
    </location>
</feature>
<accession>A0A4R6UNK3</accession>
<feature type="domain" description="Tripartite ATP-independent periplasmic transporters DctQ component" evidence="10">
    <location>
        <begin position="24"/>
        <end position="154"/>
    </location>
</feature>
<dbReference type="EMBL" id="SNYL01000002">
    <property type="protein sequence ID" value="TDQ44804.1"/>
    <property type="molecule type" value="Genomic_DNA"/>
</dbReference>
<evidence type="ECO:0000256" key="4">
    <source>
        <dbReference type="ARBA" id="ARBA00022519"/>
    </source>
</evidence>
<gene>
    <name evidence="11" type="ORF">DFR43_102147</name>
</gene>
<proteinExistence type="inferred from homology"/>
<keyword evidence="3" id="KW-1003">Cell membrane</keyword>
<dbReference type="GO" id="GO:0022857">
    <property type="term" value="F:transmembrane transporter activity"/>
    <property type="evidence" value="ECO:0007669"/>
    <property type="project" value="UniProtKB-UniRule"/>
</dbReference>
<evidence type="ECO:0000256" key="1">
    <source>
        <dbReference type="ARBA" id="ARBA00004429"/>
    </source>
</evidence>
<feature type="transmembrane region" description="Helical" evidence="9">
    <location>
        <begin position="45"/>
        <end position="64"/>
    </location>
</feature>
<dbReference type="PANTHER" id="PTHR35011:SF10">
    <property type="entry name" value="TRAP TRANSPORTER SMALL PERMEASE PROTEIN"/>
    <property type="match status" value="1"/>
</dbReference>